<dbReference type="InterPro" id="IPR027417">
    <property type="entry name" value="P-loop_NTPase"/>
</dbReference>
<feature type="domain" description="PD-(D/E)XK endonuclease-like" evidence="1">
    <location>
        <begin position="544"/>
        <end position="780"/>
    </location>
</feature>
<dbReference type="Gene3D" id="3.90.320.10">
    <property type="match status" value="1"/>
</dbReference>
<organism evidence="2 3">
    <name type="scientific">Sulfurimonas gotlandica (strain DSM 19862 / JCM 16533 / GD1)</name>
    <dbReference type="NCBI Taxonomy" id="929558"/>
    <lineage>
        <taxon>Bacteria</taxon>
        <taxon>Pseudomonadati</taxon>
        <taxon>Campylobacterota</taxon>
        <taxon>Epsilonproteobacteria</taxon>
        <taxon>Campylobacterales</taxon>
        <taxon>Sulfurimonadaceae</taxon>
        <taxon>Sulfurimonas</taxon>
    </lineage>
</organism>
<dbReference type="AlphaFoldDB" id="B6BHP5"/>
<name>B6BHP5_SULGG</name>
<dbReference type="SUPFAM" id="SSF52980">
    <property type="entry name" value="Restriction endonuclease-like"/>
    <property type="match status" value="1"/>
</dbReference>
<protein>
    <recommendedName>
        <fullName evidence="1">PD-(D/E)XK endonuclease-like domain-containing protein</fullName>
    </recommendedName>
</protein>
<dbReference type="InterPro" id="IPR011604">
    <property type="entry name" value="PDDEXK-like_dom_sf"/>
</dbReference>
<evidence type="ECO:0000259" key="1">
    <source>
        <dbReference type="Pfam" id="PF12705"/>
    </source>
</evidence>
<dbReference type="Pfam" id="PF12705">
    <property type="entry name" value="PDDEXK_1"/>
    <property type="match status" value="1"/>
</dbReference>
<dbReference type="PATRIC" id="fig|929558.5.peg.1511"/>
<keyword evidence="3" id="KW-1185">Reference proteome</keyword>
<dbReference type="SUPFAM" id="SSF52540">
    <property type="entry name" value="P-loop containing nucleoside triphosphate hydrolases"/>
    <property type="match status" value="1"/>
</dbReference>
<proteinExistence type="predicted"/>
<dbReference type="eggNOG" id="COG2887">
    <property type="taxonomic scope" value="Bacteria"/>
</dbReference>
<dbReference type="STRING" id="929558.SMGD1_1520"/>
<comment type="caution">
    <text evidence="2">The sequence shown here is derived from an EMBL/GenBank/DDBJ whole genome shotgun (WGS) entry which is preliminary data.</text>
</comment>
<sequence>MNETTIILPSARAIRHEQLKIEHSTLFLPNHITMSEFISKLCIVEDFKMIDEDSRVLLLLEASDFNSFSSLQIQRNFFTFTKNSSYIFKFFEELAHELYDINDLDTSDIYAEYEEHITILQELYRRYETLCSERKILDKIFLPKLYTFNKEYASSHKDIDLYAVGHLTNFEFELLEKCSEFCSVNIIFETSKFNTKMQSKFAELLGFELESGYRYKISLNTKEVLVKESRDKNTNISCESFSETMLQVAFVKKKVYDYIESGYKPERIAVILPDEKFATLLKTFDNKSNFNFAMGEPYSKTNIYEKLNSSCKAIEQLSQENSARLERVGDEIYKELYSIYYKKVEEVDIIKYLYSFLEKSEVTKVEKKIFNEQVYTLKNILLSMKEMSVKSLISLFLQRLASATIDDVRGGKVTVMGVLETRAIDFDAVVIVDFNDGNVPRRSDKDMFLNTNIREMANLPTMSDRENLQKHYYEMLINSSKEVAISFVESQQSSASRFLKHLGIKAKNEHEELDYAGVLFDKSAPALKEEKKIAMEYSFKDVKLSATKLKTFLTCKRKYYHKYIEHINSHEIPKDMPAEYEVGTAVHEALKELYTKRNSYLSVDDLKRDLNNELDDVCGASELDKYLIEMQKRRLDTFCEKEVERFADGWQVKECEKSLSCDFAGMQLSGVIDRVDVKDGDMFVLDYKTGSYPLYTAKTFPDATDFQLEFYYLLASTLGKVSACGYYDLKDSKIVPESFLEEKLEILQSNIKDLLMIEDVNFEKTEDAKNCLFCEYKIMCGRG</sequence>
<dbReference type="Proteomes" id="UP000006431">
    <property type="component" value="Unassembled WGS sequence"/>
</dbReference>
<dbReference type="RefSeq" id="WP_008336011.1">
    <property type="nucleotide sequence ID" value="NZ_AFRZ01000001.1"/>
</dbReference>
<dbReference type="InterPro" id="IPR038726">
    <property type="entry name" value="PDDEXK_AddAB-type"/>
</dbReference>
<dbReference type="Gene3D" id="3.40.50.300">
    <property type="entry name" value="P-loop containing nucleotide triphosphate hydrolases"/>
    <property type="match status" value="1"/>
</dbReference>
<evidence type="ECO:0000313" key="3">
    <source>
        <dbReference type="Proteomes" id="UP000006431"/>
    </source>
</evidence>
<gene>
    <name evidence="2" type="ORF">SMGD1_1520</name>
</gene>
<evidence type="ECO:0000313" key="2">
    <source>
        <dbReference type="EMBL" id="EHP30044.1"/>
    </source>
</evidence>
<dbReference type="OrthoDB" id="9766257at2"/>
<dbReference type="EMBL" id="AFRZ01000001">
    <property type="protein sequence ID" value="EHP30044.1"/>
    <property type="molecule type" value="Genomic_DNA"/>
</dbReference>
<accession>H1FTT0</accession>
<accession>B6BHP5</accession>
<reference evidence="2 3" key="1">
    <citation type="journal article" date="2012" name="Proc. Natl. Acad. Sci. U.S.A.">
        <title>Genome and physiology of a model Epsilonproteobacterium responsible for sulfide detoxification in marine oxygen depletion zones.</title>
        <authorList>
            <person name="Grote J."/>
            <person name="Schott T."/>
            <person name="Bruckner C.G."/>
            <person name="Glockner F.O."/>
            <person name="Jost G."/>
            <person name="Teeling H."/>
            <person name="Labrenz M."/>
            <person name="Jurgens K."/>
        </authorList>
    </citation>
    <scope>NUCLEOTIDE SEQUENCE [LARGE SCALE GENOMIC DNA]</scope>
    <source>
        <strain evidence="2 3">GD1</strain>
    </source>
</reference>
<dbReference type="InterPro" id="IPR011335">
    <property type="entry name" value="Restrct_endonuc-II-like"/>
</dbReference>
<dbReference type="HOGENOM" id="CLU_020071_0_0_7"/>